<keyword evidence="6" id="KW-0805">Transcription regulation</keyword>
<evidence type="ECO:0000256" key="6">
    <source>
        <dbReference type="ARBA" id="ARBA00023015"/>
    </source>
</evidence>
<evidence type="ECO:0000256" key="9">
    <source>
        <dbReference type="ARBA" id="ARBA00023242"/>
    </source>
</evidence>
<evidence type="ECO:0000256" key="1">
    <source>
        <dbReference type="ARBA" id="ARBA00004123"/>
    </source>
</evidence>
<dbReference type="InterPro" id="IPR050457">
    <property type="entry name" value="ZnFinger_BTB_dom_contain"/>
</dbReference>
<feature type="domain" description="BTB" evidence="10">
    <location>
        <begin position="57"/>
        <end position="83"/>
    </location>
</feature>
<comment type="subcellular location">
    <subcellularLocation>
        <location evidence="1">Nucleus</location>
    </subcellularLocation>
</comment>
<accession>A0A671KMT5</accession>
<dbReference type="Gene3D" id="3.30.710.10">
    <property type="entry name" value="Potassium Channel Kv1.1, Chain A"/>
    <property type="match status" value="1"/>
</dbReference>
<keyword evidence="12" id="KW-1185">Reference proteome</keyword>
<keyword evidence="7" id="KW-0238">DNA-binding</keyword>
<dbReference type="AlphaFoldDB" id="A0A671KMT5"/>
<evidence type="ECO:0000256" key="5">
    <source>
        <dbReference type="ARBA" id="ARBA00022833"/>
    </source>
</evidence>
<keyword evidence="5" id="KW-0862">Zinc</keyword>
<keyword evidence="4" id="KW-0863">Zinc-finger</keyword>
<keyword evidence="8" id="KW-0804">Transcription</keyword>
<dbReference type="GO" id="GO:0000981">
    <property type="term" value="F:DNA-binding transcription factor activity, RNA polymerase II-specific"/>
    <property type="evidence" value="ECO:0007669"/>
    <property type="project" value="TreeGrafter"/>
</dbReference>
<dbReference type="PANTHER" id="PTHR46105:SF5">
    <property type="entry name" value="ZINC FINGER AND BTB DOMAIN-CONTAINING PROTEIN 44 ISOFORM X1"/>
    <property type="match status" value="1"/>
</dbReference>
<dbReference type="PROSITE" id="PS50097">
    <property type="entry name" value="BTB"/>
    <property type="match status" value="1"/>
</dbReference>
<dbReference type="Proteomes" id="UP000472260">
    <property type="component" value="Unassembled WGS sequence"/>
</dbReference>
<evidence type="ECO:0000256" key="8">
    <source>
        <dbReference type="ARBA" id="ARBA00023163"/>
    </source>
</evidence>
<keyword evidence="2" id="KW-0479">Metal-binding</keyword>
<name>A0A671KMT5_9TELE</name>
<proteinExistence type="predicted"/>
<evidence type="ECO:0000256" key="3">
    <source>
        <dbReference type="ARBA" id="ARBA00022737"/>
    </source>
</evidence>
<reference evidence="11" key="1">
    <citation type="submission" date="2025-08" db="UniProtKB">
        <authorList>
            <consortium name="Ensembl"/>
        </authorList>
    </citation>
    <scope>IDENTIFICATION</scope>
</reference>
<reference evidence="11" key="2">
    <citation type="submission" date="2025-09" db="UniProtKB">
        <authorList>
            <consortium name="Ensembl"/>
        </authorList>
    </citation>
    <scope>IDENTIFICATION</scope>
</reference>
<keyword evidence="9" id="KW-0539">Nucleus</keyword>
<dbReference type="GO" id="GO:0005634">
    <property type="term" value="C:nucleus"/>
    <property type="evidence" value="ECO:0007669"/>
    <property type="project" value="UniProtKB-SubCell"/>
</dbReference>
<sequence>MGGEQKSGHFYMFCIYVMLESSVQENRRDGQVVFEDSVFAGYLQDELHSLRLEDSLTDVSLHVQGQSFPCHRVVLAAASHYFR</sequence>
<dbReference type="GO" id="GO:0000978">
    <property type="term" value="F:RNA polymerase II cis-regulatory region sequence-specific DNA binding"/>
    <property type="evidence" value="ECO:0007669"/>
    <property type="project" value="TreeGrafter"/>
</dbReference>
<evidence type="ECO:0000256" key="2">
    <source>
        <dbReference type="ARBA" id="ARBA00022723"/>
    </source>
</evidence>
<dbReference type="PANTHER" id="PTHR46105">
    <property type="entry name" value="AGAP004733-PA"/>
    <property type="match status" value="1"/>
</dbReference>
<evidence type="ECO:0000259" key="10">
    <source>
        <dbReference type="PROSITE" id="PS50097"/>
    </source>
</evidence>
<keyword evidence="3" id="KW-0677">Repeat</keyword>
<dbReference type="InterPro" id="IPR000210">
    <property type="entry name" value="BTB/POZ_dom"/>
</dbReference>
<evidence type="ECO:0000313" key="11">
    <source>
        <dbReference type="Ensembl" id="ENSSANP00000006686.1"/>
    </source>
</evidence>
<dbReference type="GO" id="GO:0008270">
    <property type="term" value="F:zinc ion binding"/>
    <property type="evidence" value="ECO:0007669"/>
    <property type="project" value="UniProtKB-KW"/>
</dbReference>
<dbReference type="SUPFAM" id="SSF54695">
    <property type="entry name" value="POZ domain"/>
    <property type="match status" value="1"/>
</dbReference>
<organism evidence="11 12">
    <name type="scientific">Sinocyclocheilus anshuiensis</name>
    <dbReference type="NCBI Taxonomy" id="1608454"/>
    <lineage>
        <taxon>Eukaryota</taxon>
        <taxon>Metazoa</taxon>
        <taxon>Chordata</taxon>
        <taxon>Craniata</taxon>
        <taxon>Vertebrata</taxon>
        <taxon>Euteleostomi</taxon>
        <taxon>Actinopterygii</taxon>
        <taxon>Neopterygii</taxon>
        <taxon>Teleostei</taxon>
        <taxon>Ostariophysi</taxon>
        <taxon>Cypriniformes</taxon>
        <taxon>Cyprinidae</taxon>
        <taxon>Cyprininae</taxon>
        <taxon>Sinocyclocheilus</taxon>
    </lineage>
</organism>
<evidence type="ECO:0000256" key="4">
    <source>
        <dbReference type="ARBA" id="ARBA00022771"/>
    </source>
</evidence>
<dbReference type="Pfam" id="PF00651">
    <property type="entry name" value="BTB"/>
    <property type="match status" value="1"/>
</dbReference>
<dbReference type="Ensembl" id="ENSSANT00000007188.1">
    <property type="protein sequence ID" value="ENSSANP00000006686.1"/>
    <property type="gene ID" value="ENSSANG00000003797.1"/>
</dbReference>
<evidence type="ECO:0000313" key="12">
    <source>
        <dbReference type="Proteomes" id="UP000472260"/>
    </source>
</evidence>
<evidence type="ECO:0000256" key="7">
    <source>
        <dbReference type="ARBA" id="ARBA00023125"/>
    </source>
</evidence>
<protein>
    <recommendedName>
        <fullName evidence="10">BTB domain-containing protein</fullName>
    </recommendedName>
</protein>
<dbReference type="InterPro" id="IPR011333">
    <property type="entry name" value="SKP1/BTB/POZ_sf"/>
</dbReference>